<dbReference type="Proteomes" id="UP000018468">
    <property type="component" value="Unassembled WGS sequence"/>
</dbReference>
<dbReference type="GO" id="GO:0019814">
    <property type="term" value="C:immunoglobulin complex"/>
    <property type="evidence" value="ECO:0007669"/>
    <property type="project" value="UniProtKB-KW"/>
</dbReference>
<evidence type="ECO:0000256" key="2">
    <source>
        <dbReference type="ARBA" id="ARBA00023130"/>
    </source>
</evidence>
<protein>
    <recommendedName>
        <fullName evidence="5">Ig-like domain-containing protein</fullName>
    </recommendedName>
</protein>
<dbReference type="GeneTree" id="ENSGT01150000286938"/>
<dbReference type="SMART" id="SM00406">
    <property type="entry name" value="IGv"/>
    <property type="match status" value="2"/>
</dbReference>
<dbReference type="GO" id="GO:0003823">
    <property type="term" value="F:antigen binding"/>
    <property type="evidence" value="ECO:0000318"/>
    <property type="project" value="GO_Central"/>
</dbReference>
<feature type="domain" description="Ig-like" evidence="5">
    <location>
        <begin position="1"/>
        <end position="115"/>
    </location>
</feature>
<dbReference type="Gene3D" id="2.60.40.10">
    <property type="entry name" value="Immunoglobulins"/>
    <property type="match status" value="2"/>
</dbReference>
<feature type="region of interest" description="Disordered" evidence="4">
    <location>
        <begin position="1"/>
        <end position="22"/>
    </location>
</feature>
<dbReference type="InterPro" id="IPR013106">
    <property type="entry name" value="Ig_V-set"/>
</dbReference>
<feature type="domain" description="Ig-like" evidence="5">
    <location>
        <begin position="148"/>
        <end position="228"/>
    </location>
</feature>
<organism evidence="6 7">
    <name type="scientific">Lepisosteus oculatus</name>
    <name type="common">Spotted gar</name>
    <dbReference type="NCBI Taxonomy" id="7918"/>
    <lineage>
        <taxon>Eukaryota</taxon>
        <taxon>Metazoa</taxon>
        <taxon>Chordata</taxon>
        <taxon>Craniata</taxon>
        <taxon>Vertebrata</taxon>
        <taxon>Euteleostomi</taxon>
        <taxon>Actinopterygii</taxon>
        <taxon>Neopterygii</taxon>
        <taxon>Holostei</taxon>
        <taxon>Semionotiformes</taxon>
        <taxon>Lepisosteidae</taxon>
        <taxon>Lepisosteus</taxon>
    </lineage>
</organism>
<keyword evidence="3" id="KW-1280">Immunoglobulin</keyword>
<keyword evidence="2" id="KW-1064">Adaptive immunity</keyword>
<dbReference type="SMART" id="SM00409">
    <property type="entry name" value="IG"/>
    <property type="match status" value="2"/>
</dbReference>
<evidence type="ECO:0000256" key="3">
    <source>
        <dbReference type="ARBA" id="ARBA00043265"/>
    </source>
</evidence>
<name>W5LWS1_LEPOC</name>
<dbReference type="eggNOG" id="ENOG502S5S3">
    <property type="taxonomic scope" value="Eukaryota"/>
</dbReference>
<dbReference type="GO" id="GO:0016064">
    <property type="term" value="P:immunoglobulin mediated immune response"/>
    <property type="evidence" value="ECO:0000318"/>
    <property type="project" value="GO_Central"/>
</dbReference>
<keyword evidence="7" id="KW-1185">Reference proteome</keyword>
<accession>W5LWS1</accession>
<evidence type="ECO:0000256" key="4">
    <source>
        <dbReference type="SAM" id="MobiDB-lite"/>
    </source>
</evidence>
<dbReference type="InterPro" id="IPR007110">
    <property type="entry name" value="Ig-like_dom"/>
</dbReference>
<dbReference type="Ensembl" id="ENSLOCT00000000579.1">
    <property type="protein sequence ID" value="ENSLOCP00000000578.1"/>
    <property type="gene ID" value="ENSLOCG00000000526.1"/>
</dbReference>
<dbReference type="STRING" id="7918.ENSLOCP00000000578"/>
<keyword evidence="1" id="KW-0391">Immunity</keyword>
<evidence type="ECO:0000259" key="5">
    <source>
        <dbReference type="PROSITE" id="PS50835"/>
    </source>
</evidence>
<dbReference type="InParanoid" id="W5LWS1"/>
<dbReference type="SUPFAM" id="SSF48726">
    <property type="entry name" value="Immunoglobulin"/>
    <property type="match status" value="2"/>
</dbReference>
<evidence type="ECO:0000313" key="6">
    <source>
        <dbReference type="Ensembl" id="ENSLOCP00000000578.1"/>
    </source>
</evidence>
<dbReference type="AlphaFoldDB" id="W5LWS1"/>
<dbReference type="InterPro" id="IPR003599">
    <property type="entry name" value="Ig_sub"/>
</dbReference>
<dbReference type="OMA" id="PEWVAHI"/>
<dbReference type="PANTHER" id="PTHR23266">
    <property type="entry name" value="IMMUNOGLOBULIN HEAVY CHAIN"/>
    <property type="match status" value="1"/>
</dbReference>
<evidence type="ECO:0000313" key="7">
    <source>
        <dbReference type="Proteomes" id="UP000018468"/>
    </source>
</evidence>
<dbReference type="InterPro" id="IPR050199">
    <property type="entry name" value="IgHV"/>
</dbReference>
<dbReference type="HOGENOM" id="CLU_077975_1_2_1"/>
<dbReference type="GO" id="GO:0005576">
    <property type="term" value="C:extracellular region"/>
    <property type="evidence" value="ECO:0007669"/>
    <property type="project" value="UniProtKB-ARBA"/>
</dbReference>
<reference evidence="6" key="3">
    <citation type="submission" date="2025-09" db="UniProtKB">
        <authorList>
            <consortium name="Ensembl"/>
        </authorList>
    </citation>
    <scope>IDENTIFICATION</scope>
</reference>
<dbReference type="Pfam" id="PF07686">
    <property type="entry name" value="V-set"/>
    <property type="match status" value="2"/>
</dbReference>
<reference evidence="6" key="2">
    <citation type="submission" date="2025-08" db="UniProtKB">
        <authorList>
            <consortium name="Ensembl"/>
        </authorList>
    </citation>
    <scope>IDENTIFICATION</scope>
</reference>
<sequence>VLTQSDPQVKKPGESLTLSCQGSGQDENGYGFSDSYMNWIRQTPGKGLEWLADISDDGDSTSYAKSVKGRFTISRDNSKSTLYLQMSSLKTEDSALYYCARDTMIKKTWSSMSLSGSMGSGTSIQISSGLNLHCVQLTQSASEIGKPGQSLLLSCQVSGYPLTDSSYATGWIRQPPGKGLEWLGHYYTYGNSYAPSVQGRFIISTDSGSTVYLQKTSLKAEDSGVYYCARDSQFFLISYLSCLFV</sequence>
<dbReference type="Bgee" id="ENSLOCG00000000526">
    <property type="expression patterns" value="Expressed in bone element and 1 other cell type or tissue"/>
</dbReference>
<dbReference type="PROSITE" id="PS50835">
    <property type="entry name" value="IG_LIKE"/>
    <property type="match status" value="2"/>
</dbReference>
<dbReference type="InterPro" id="IPR036179">
    <property type="entry name" value="Ig-like_dom_sf"/>
</dbReference>
<proteinExistence type="predicted"/>
<dbReference type="FunFam" id="2.60.40.10:FF:002762">
    <property type="entry name" value="Uncharacterized protein"/>
    <property type="match status" value="1"/>
</dbReference>
<evidence type="ECO:0000256" key="1">
    <source>
        <dbReference type="ARBA" id="ARBA00022859"/>
    </source>
</evidence>
<dbReference type="InterPro" id="IPR013783">
    <property type="entry name" value="Ig-like_fold"/>
</dbReference>
<reference evidence="7" key="1">
    <citation type="submission" date="2011-12" db="EMBL/GenBank/DDBJ databases">
        <title>The Draft Genome of Lepisosteus oculatus.</title>
        <authorList>
            <consortium name="The Broad Institute Genome Assembly &amp; Analysis Group"/>
            <consortium name="Computational R&amp;D Group"/>
            <consortium name="and Sequencing Platform"/>
            <person name="Di Palma F."/>
            <person name="Alfoldi J."/>
            <person name="Johnson J."/>
            <person name="Berlin A."/>
            <person name="Gnerre S."/>
            <person name="Jaffe D."/>
            <person name="MacCallum I."/>
            <person name="Young S."/>
            <person name="Walker B.J."/>
            <person name="Lander E.S."/>
            <person name="Lindblad-Toh K."/>
        </authorList>
    </citation>
    <scope>NUCLEOTIDE SEQUENCE [LARGE SCALE GENOMIC DNA]</scope>
</reference>